<evidence type="ECO:0000313" key="2">
    <source>
        <dbReference type="Proteomes" id="UP000601027"/>
    </source>
</evidence>
<proteinExistence type="predicted"/>
<reference evidence="1 2" key="1">
    <citation type="submission" date="2021-01" db="EMBL/GenBank/DDBJ databases">
        <title>Draft genome sequence of Micromonospora sp. strain STR1_7.</title>
        <authorList>
            <person name="Karlyshev A."/>
            <person name="Jawad R."/>
        </authorList>
    </citation>
    <scope>NUCLEOTIDE SEQUENCE [LARGE SCALE GENOMIC DNA]</scope>
    <source>
        <strain evidence="1 2">STR1-7</strain>
    </source>
</reference>
<dbReference type="Proteomes" id="UP000601027">
    <property type="component" value="Unassembled WGS sequence"/>
</dbReference>
<comment type="caution">
    <text evidence="1">The sequence shown here is derived from an EMBL/GenBank/DDBJ whole genome shotgun (WGS) entry which is preliminary data.</text>
</comment>
<accession>A0ABS1XMK5</accession>
<keyword evidence="2" id="KW-1185">Reference proteome</keyword>
<protein>
    <submittedName>
        <fullName evidence="1">Uncharacterized protein</fullName>
    </submittedName>
</protein>
<dbReference type="RefSeq" id="WP_203172964.1">
    <property type="nucleotide sequence ID" value="NZ_JAEVHM010000001.1"/>
</dbReference>
<name>A0ABS1XMK5_9ACTN</name>
<dbReference type="EMBL" id="JAEVHM010000001">
    <property type="protein sequence ID" value="MBM0230492.1"/>
    <property type="molecule type" value="Genomic_DNA"/>
</dbReference>
<sequence length="157" mass="17918">MGQMMGSEIDLVMARLGERGFDVNVEAEDELRTYRVSGSSFLLRVGIGVKGILLDFVVDRDGESPELRHSIDTDLYDVSDPRQRWFADEIERDITSFLDALRSGSLKLSRGRNKTTIVFPNAGKYVRVERGRMFTSRREYERAVDAEADDQFQPFDA</sequence>
<organism evidence="1 2">
    <name type="scientific">Micromonospora parastrephiae</name>
    <dbReference type="NCBI Taxonomy" id="2806101"/>
    <lineage>
        <taxon>Bacteria</taxon>
        <taxon>Bacillati</taxon>
        <taxon>Actinomycetota</taxon>
        <taxon>Actinomycetes</taxon>
        <taxon>Micromonosporales</taxon>
        <taxon>Micromonosporaceae</taxon>
        <taxon>Micromonospora</taxon>
    </lineage>
</organism>
<gene>
    <name evidence="1" type="ORF">JNW91_00555</name>
</gene>
<evidence type="ECO:0000313" key="1">
    <source>
        <dbReference type="EMBL" id="MBM0230492.1"/>
    </source>
</evidence>